<dbReference type="RefSeq" id="WP_270951751.1">
    <property type="nucleotide sequence ID" value="NZ_JAQGLA010000053.1"/>
</dbReference>
<proteinExistence type="predicted"/>
<evidence type="ECO:0000256" key="1">
    <source>
        <dbReference type="SAM" id="MobiDB-lite"/>
    </source>
</evidence>
<evidence type="ECO:0000259" key="2">
    <source>
        <dbReference type="Pfam" id="PF17932"/>
    </source>
</evidence>
<sequence>MHPIAHAFVQEPGHRPAVMELPSDASAMDRVCAAFAAHFEMILKESAYTAAAMRTMTQLPPEIRTRQLDGQRAHGEMWRSLITAAADAGEIDPELDLRATRMLLLGAVNWAVEWWSPHQGSIEDITATIERFVRNALTDSARRKEGSTPTIQPRSGLIPQFAAPPE</sequence>
<evidence type="ECO:0000313" key="3">
    <source>
        <dbReference type="EMBL" id="MDA3628831.1"/>
    </source>
</evidence>
<dbReference type="InterPro" id="IPR036271">
    <property type="entry name" value="Tet_transcr_reg_TetR-rel_C_sf"/>
</dbReference>
<reference evidence="3 4" key="1">
    <citation type="submission" date="2022-11" db="EMBL/GenBank/DDBJ databases">
        <title>Draft genome sequence of Saccharopolyspora sp. WRP15-2 isolated from rhizosphere soils of wild rice in Thailand.</title>
        <authorList>
            <person name="Duangmal K."/>
            <person name="Kammanee S."/>
            <person name="Muangham S."/>
        </authorList>
    </citation>
    <scope>NUCLEOTIDE SEQUENCE [LARGE SCALE GENOMIC DNA]</scope>
    <source>
        <strain evidence="3 4">WRP15-2</strain>
    </source>
</reference>
<keyword evidence="4" id="KW-1185">Reference proteome</keyword>
<dbReference type="Proteomes" id="UP001210380">
    <property type="component" value="Unassembled WGS sequence"/>
</dbReference>
<dbReference type="SUPFAM" id="SSF48498">
    <property type="entry name" value="Tetracyclin repressor-like, C-terminal domain"/>
    <property type="match status" value="1"/>
</dbReference>
<name>A0ABT4V5X1_9PSEU</name>
<dbReference type="Gene3D" id="1.10.357.10">
    <property type="entry name" value="Tetracycline Repressor, domain 2"/>
    <property type="match status" value="1"/>
</dbReference>
<dbReference type="EMBL" id="JAQGLA010000053">
    <property type="protein sequence ID" value="MDA3628831.1"/>
    <property type="molecule type" value="Genomic_DNA"/>
</dbReference>
<organism evidence="3 4">
    <name type="scientific">Saccharopolyspora oryzae</name>
    <dbReference type="NCBI Taxonomy" id="2997343"/>
    <lineage>
        <taxon>Bacteria</taxon>
        <taxon>Bacillati</taxon>
        <taxon>Actinomycetota</taxon>
        <taxon>Actinomycetes</taxon>
        <taxon>Pseudonocardiales</taxon>
        <taxon>Pseudonocardiaceae</taxon>
        <taxon>Saccharopolyspora</taxon>
    </lineage>
</organism>
<comment type="caution">
    <text evidence="3">The sequence shown here is derived from an EMBL/GenBank/DDBJ whole genome shotgun (WGS) entry which is preliminary data.</text>
</comment>
<feature type="domain" description="HTH-type transcriptional repressor KstR2 C-terminal" evidence="2">
    <location>
        <begin position="25"/>
        <end position="134"/>
    </location>
</feature>
<dbReference type="InterPro" id="IPR041490">
    <property type="entry name" value="KstR2_TetR_C"/>
</dbReference>
<dbReference type="Pfam" id="PF17932">
    <property type="entry name" value="TetR_C_24"/>
    <property type="match status" value="1"/>
</dbReference>
<accession>A0ABT4V5X1</accession>
<feature type="region of interest" description="Disordered" evidence="1">
    <location>
        <begin position="140"/>
        <end position="166"/>
    </location>
</feature>
<protein>
    <submittedName>
        <fullName evidence="3">TetR/AcrR family transcriptional regulator</fullName>
    </submittedName>
</protein>
<gene>
    <name evidence="3" type="ORF">OU415_25590</name>
</gene>
<evidence type="ECO:0000313" key="4">
    <source>
        <dbReference type="Proteomes" id="UP001210380"/>
    </source>
</evidence>